<dbReference type="Pfam" id="PF01448">
    <property type="entry name" value="ELM2"/>
    <property type="match status" value="1"/>
</dbReference>
<dbReference type="AlphaFoldDB" id="A0ABD2QLP5"/>
<evidence type="ECO:0000256" key="4">
    <source>
        <dbReference type="ARBA" id="ARBA00023242"/>
    </source>
</evidence>
<evidence type="ECO:0000313" key="9">
    <source>
        <dbReference type="Proteomes" id="UP001626550"/>
    </source>
</evidence>
<proteinExistence type="predicted"/>
<dbReference type="GO" id="GO:0005634">
    <property type="term" value="C:nucleus"/>
    <property type="evidence" value="ECO:0007669"/>
    <property type="project" value="UniProtKB-SubCell"/>
</dbReference>
<gene>
    <name evidence="8" type="primary">TRERF1_1</name>
    <name evidence="8" type="ORF">Ciccas_000866</name>
</gene>
<keyword evidence="3" id="KW-0804">Transcription</keyword>
<sequence length="228" mass="26397">MINIGSNHQAEIPECRVDRTMLTKDYPTSWEELLWYPEIIDDKNPQILESLQLLMRISCSVAVRYSGINMEYAFHLLCKHKGNLEETMQVLLRDCFVVYDYIYAETTVWTRDEIKRFQLALHQRGRDFHQVSIDLRADGMNKSVKACVEFYYVWKRMNSSTEVNRFRSAHSGNSSSARTSGNNNCKTAELGENDDSILEHDLNKNNLNPKPQPIEFQQSSCLDCGKVS</sequence>
<dbReference type="SUPFAM" id="SSF46689">
    <property type="entry name" value="Homeodomain-like"/>
    <property type="match status" value="1"/>
</dbReference>
<dbReference type="PANTHER" id="PTHR16089">
    <property type="entry name" value="REST COREPRESSOR COREST PROTEIN-RELATED"/>
    <property type="match status" value="1"/>
</dbReference>
<feature type="compositionally biased region" description="Polar residues" evidence="5">
    <location>
        <begin position="170"/>
        <end position="186"/>
    </location>
</feature>
<keyword evidence="4" id="KW-0539">Nucleus</keyword>
<reference evidence="8 9" key="1">
    <citation type="submission" date="2024-11" db="EMBL/GenBank/DDBJ databases">
        <title>Adaptive evolution of stress response genes in parasites aligns with host niche diversity.</title>
        <authorList>
            <person name="Hahn C."/>
            <person name="Resl P."/>
        </authorList>
    </citation>
    <scope>NUCLEOTIDE SEQUENCE [LARGE SCALE GENOMIC DNA]</scope>
    <source>
        <strain evidence="8">EGGRZ-B1_66</strain>
        <tissue evidence="8">Body</tissue>
    </source>
</reference>
<dbReference type="PROSITE" id="PS51156">
    <property type="entry name" value="ELM2"/>
    <property type="match status" value="1"/>
</dbReference>
<evidence type="ECO:0000256" key="5">
    <source>
        <dbReference type="SAM" id="MobiDB-lite"/>
    </source>
</evidence>
<dbReference type="SMART" id="SM00717">
    <property type="entry name" value="SANT"/>
    <property type="match status" value="1"/>
</dbReference>
<keyword evidence="2" id="KW-0805">Transcription regulation</keyword>
<protein>
    <submittedName>
        <fullName evidence="8">ELM2 and Myb SANT-like domain containing 1</fullName>
    </submittedName>
</protein>
<dbReference type="SMART" id="SM01189">
    <property type="entry name" value="ELM2"/>
    <property type="match status" value="1"/>
</dbReference>
<accession>A0ABD2QLP5</accession>
<dbReference type="InterPro" id="IPR001005">
    <property type="entry name" value="SANT/Myb"/>
</dbReference>
<evidence type="ECO:0000313" key="8">
    <source>
        <dbReference type="EMBL" id="KAL3320453.1"/>
    </source>
</evidence>
<dbReference type="PANTHER" id="PTHR16089:SF40">
    <property type="entry name" value="SUPPRESSOR OF ACTIVATED EGL-4 PROTEIN 1"/>
    <property type="match status" value="1"/>
</dbReference>
<dbReference type="InterPro" id="IPR009057">
    <property type="entry name" value="Homeodomain-like_sf"/>
</dbReference>
<evidence type="ECO:0000256" key="2">
    <source>
        <dbReference type="ARBA" id="ARBA00023015"/>
    </source>
</evidence>
<feature type="domain" description="SANT" evidence="7">
    <location>
        <begin position="104"/>
        <end position="159"/>
    </location>
</feature>
<dbReference type="InterPro" id="IPR017884">
    <property type="entry name" value="SANT_dom"/>
</dbReference>
<dbReference type="EMBL" id="JBJKFK010000051">
    <property type="protein sequence ID" value="KAL3320453.1"/>
    <property type="molecule type" value="Genomic_DNA"/>
</dbReference>
<evidence type="ECO:0000259" key="6">
    <source>
        <dbReference type="PROSITE" id="PS51156"/>
    </source>
</evidence>
<dbReference type="Gene3D" id="1.10.10.60">
    <property type="entry name" value="Homeodomain-like"/>
    <property type="match status" value="1"/>
</dbReference>
<comment type="subcellular location">
    <subcellularLocation>
        <location evidence="1">Nucleus</location>
    </subcellularLocation>
</comment>
<name>A0ABD2QLP5_9PLAT</name>
<dbReference type="InterPro" id="IPR000949">
    <property type="entry name" value="ELM2_dom"/>
</dbReference>
<organism evidence="8 9">
    <name type="scientific">Cichlidogyrus casuarinus</name>
    <dbReference type="NCBI Taxonomy" id="1844966"/>
    <lineage>
        <taxon>Eukaryota</taxon>
        <taxon>Metazoa</taxon>
        <taxon>Spiralia</taxon>
        <taxon>Lophotrochozoa</taxon>
        <taxon>Platyhelminthes</taxon>
        <taxon>Monogenea</taxon>
        <taxon>Monopisthocotylea</taxon>
        <taxon>Dactylogyridea</taxon>
        <taxon>Ancyrocephalidae</taxon>
        <taxon>Cichlidogyrus</taxon>
    </lineage>
</organism>
<keyword evidence="9" id="KW-1185">Reference proteome</keyword>
<feature type="region of interest" description="Disordered" evidence="5">
    <location>
        <begin position="167"/>
        <end position="189"/>
    </location>
</feature>
<comment type="caution">
    <text evidence="8">The sequence shown here is derived from an EMBL/GenBank/DDBJ whole genome shotgun (WGS) entry which is preliminary data.</text>
</comment>
<dbReference type="PROSITE" id="PS51293">
    <property type="entry name" value="SANT"/>
    <property type="match status" value="1"/>
</dbReference>
<feature type="domain" description="ELM2" evidence="6">
    <location>
        <begin position="1"/>
        <end position="95"/>
    </location>
</feature>
<dbReference type="Proteomes" id="UP001626550">
    <property type="component" value="Unassembled WGS sequence"/>
</dbReference>
<evidence type="ECO:0000256" key="3">
    <source>
        <dbReference type="ARBA" id="ARBA00023163"/>
    </source>
</evidence>
<evidence type="ECO:0000259" key="7">
    <source>
        <dbReference type="PROSITE" id="PS51293"/>
    </source>
</evidence>
<evidence type="ECO:0000256" key="1">
    <source>
        <dbReference type="ARBA" id="ARBA00004123"/>
    </source>
</evidence>
<dbReference type="InterPro" id="IPR051066">
    <property type="entry name" value="Trans_reg/Corepressor"/>
</dbReference>